<dbReference type="KEGG" id="eba:ebA964"/>
<evidence type="ECO:0000313" key="3">
    <source>
        <dbReference type="EMBL" id="CAI06634.1"/>
    </source>
</evidence>
<evidence type="ECO:0000256" key="2">
    <source>
        <dbReference type="SAM" id="Phobius"/>
    </source>
</evidence>
<organism evidence="3 4">
    <name type="scientific">Aromatoleum aromaticum (strain DSM 19018 / LMG 30748 / EbN1)</name>
    <name type="common">Azoarcus sp. (strain EbN1)</name>
    <dbReference type="NCBI Taxonomy" id="76114"/>
    <lineage>
        <taxon>Bacteria</taxon>
        <taxon>Pseudomonadati</taxon>
        <taxon>Pseudomonadota</taxon>
        <taxon>Betaproteobacteria</taxon>
        <taxon>Rhodocyclales</taxon>
        <taxon>Rhodocyclaceae</taxon>
        <taxon>Aromatoleum</taxon>
    </lineage>
</organism>
<dbReference type="AlphaFoldDB" id="Q5P7S7"/>
<dbReference type="eggNOG" id="ENOG5032YJF">
    <property type="taxonomic scope" value="Bacteria"/>
</dbReference>
<keyword evidence="2" id="KW-0812">Transmembrane</keyword>
<dbReference type="HOGENOM" id="CLU_1264766_0_0_4"/>
<dbReference type="STRING" id="76114.ebA964"/>
<gene>
    <name evidence="3" type="ORF">ebA964</name>
</gene>
<evidence type="ECO:0000256" key="1">
    <source>
        <dbReference type="SAM" id="MobiDB-lite"/>
    </source>
</evidence>
<feature type="region of interest" description="Disordered" evidence="1">
    <location>
        <begin position="169"/>
        <end position="218"/>
    </location>
</feature>
<evidence type="ECO:0000313" key="4">
    <source>
        <dbReference type="Proteomes" id="UP000006552"/>
    </source>
</evidence>
<protein>
    <recommendedName>
        <fullName evidence="5">Permease</fullName>
    </recommendedName>
</protein>
<feature type="compositionally biased region" description="Basic and acidic residues" evidence="1">
    <location>
        <begin position="181"/>
        <end position="202"/>
    </location>
</feature>
<keyword evidence="2" id="KW-0472">Membrane</keyword>
<name>Q5P7S7_AROAE</name>
<dbReference type="EMBL" id="CR555306">
    <property type="protein sequence ID" value="CAI06634.1"/>
    <property type="molecule type" value="Genomic_DNA"/>
</dbReference>
<feature type="transmembrane region" description="Helical" evidence="2">
    <location>
        <begin position="25"/>
        <end position="47"/>
    </location>
</feature>
<proteinExistence type="predicted"/>
<evidence type="ECO:0008006" key="5">
    <source>
        <dbReference type="Google" id="ProtNLM"/>
    </source>
</evidence>
<reference evidence="3 4" key="1">
    <citation type="journal article" date="2005" name="Arch. Microbiol.">
        <title>The genome sequence of an anaerobic aromatic-degrading denitrifying bacterium, strain EbN1.</title>
        <authorList>
            <person name="Rabus R."/>
            <person name="Kube M."/>
            <person name="Heider J."/>
            <person name="Beck A."/>
            <person name="Heitmann K."/>
            <person name="Widdel F."/>
            <person name="Reinhardt R."/>
        </authorList>
    </citation>
    <scope>NUCLEOTIDE SEQUENCE [LARGE SCALE GENOMIC DNA]</scope>
    <source>
        <strain evidence="3 4">EbN1</strain>
    </source>
</reference>
<keyword evidence="4" id="KW-1185">Reference proteome</keyword>
<sequence>MKAETETGRSAWSVPATSAAWRPGFVARTFVALLAAVLLGACANLAAPGPGDAERADPSKDGGRRAVESAIEYYHFVRQLEPAELERERDALAVGVGDPLNQLLQAMALARPPGSNIPRALALLGVVDASTRPEAVALRPLACLLADQFAEQQRLDAAAQSLTRQLERTGQHLKESRRHARQLEEKIEALTEIERTLPERPAAHAAPPPPPTERRITR</sequence>
<keyword evidence="2" id="KW-1133">Transmembrane helix</keyword>
<accession>Q5P7S7</accession>
<dbReference type="Proteomes" id="UP000006552">
    <property type="component" value="Chromosome"/>
</dbReference>